<feature type="compositionally biased region" description="Low complexity" evidence="1">
    <location>
        <begin position="616"/>
        <end position="630"/>
    </location>
</feature>
<dbReference type="EMBL" id="JANKHO010001226">
    <property type="protein sequence ID" value="KAJ3502816.1"/>
    <property type="molecule type" value="Genomic_DNA"/>
</dbReference>
<evidence type="ECO:0000256" key="2">
    <source>
        <dbReference type="SAM" id="Phobius"/>
    </source>
</evidence>
<proteinExistence type="predicted"/>
<evidence type="ECO:0000256" key="1">
    <source>
        <dbReference type="SAM" id="MobiDB-lite"/>
    </source>
</evidence>
<comment type="caution">
    <text evidence="4">The sequence shown here is derived from an EMBL/GenBank/DDBJ whole genome shotgun (WGS) entry which is preliminary data.</text>
</comment>
<feature type="compositionally biased region" description="Pro residues" evidence="1">
    <location>
        <begin position="574"/>
        <end position="583"/>
    </location>
</feature>
<dbReference type="InterPro" id="IPR015010">
    <property type="entry name" value="TERF2IP_Myb"/>
</dbReference>
<feature type="compositionally biased region" description="Low complexity" evidence="1">
    <location>
        <begin position="164"/>
        <end position="177"/>
    </location>
</feature>
<feature type="compositionally biased region" description="Basic and acidic residues" evidence="1">
    <location>
        <begin position="327"/>
        <end position="355"/>
    </location>
</feature>
<dbReference type="SUPFAM" id="SSF46689">
    <property type="entry name" value="Homeodomain-like"/>
    <property type="match status" value="1"/>
</dbReference>
<feature type="compositionally biased region" description="Basic and acidic residues" evidence="1">
    <location>
        <begin position="116"/>
        <end position="126"/>
    </location>
</feature>
<organism evidence="4 5">
    <name type="scientific">Agrocybe chaxingu</name>
    <dbReference type="NCBI Taxonomy" id="84603"/>
    <lineage>
        <taxon>Eukaryota</taxon>
        <taxon>Fungi</taxon>
        <taxon>Dikarya</taxon>
        <taxon>Basidiomycota</taxon>
        <taxon>Agaricomycotina</taxon>
        <taxon>Agaricomycetes</taxon>
        <taxon>Agaricomycetidae</taxon>
        <taxon>Agaricales</taxon>
        <taxon>Agaricineae</taxon>
        <taxon>Strophariaceae</taxon>
        <taxon>Agrocybe</taxon>
    </lineage>
</organism>
<gene>
    <name evidence="4" type="ORF">NLJ89_g8717</name>
</gene>
<evidence type="ECO:0000259" key="3">
    <source>
        <dbReference type="Pfam" id="PF08914"/>
    </source>
</evidence>
<feature type="compositionally biased region" description="Acidic residues" evidence="1">
    <location>
        <begin position="127"/>
        <end position="138"/>
    </location>
</feature>
<feature type="transmembrane region" description="Helical" evidence="2">
    <location>
        <begin position="754"/>
        <end position="777"/>
    </location>
</feature>
<feature type="region of interest" description="Disordered" evidence="1">
    <location>
        <begin position="647"/>
        <end position="666"/>
    </location>
</feature>
<feature type="compositionally biased region" description="Pro residues" evidence="1">
    <location>
        <begin position="184"/>
        <end position="196"/>
    </location>
</feature>
<accession>A0A9W8JUP5</accession>
<keyword evidence="2" id="KW-0812">Transmembrane</keyword>
<keyword evidence="5" id="KW-1185">Reference proteome</keyword>
<keyword evidence="2" id="KW-1133">Transmembrane helix</keyword>
<feature type="compositionally biased region" description="Low complexity" evidence="1">
    <location>
        <begin position="363"/>
        <end position="375"/>
    </location>
</feature>
<dbReference type="CDD" id="cd11655">
    <property type="entry name" value="rap1_myb-like"/>
    <property type="match status" value="1"/>
</dbReference>
<sequence>MALSRNPYTESDDENLVRYIAKHNPGGEGRQGNKLYQNLQENASGKWPWAKRHPWSSWRERYKKNQVYFDRKIKRELKRQAEGSGKNAEAGPSKVVARPLTKKVEVNKAKALPAKQRAEAPAKPQEDVVEDSQSEDEQQGPVGSDDYTRELFGSFVEDSEEPQRSSSSSPPSSVAPQPRKERQPPPPVPSQEPTPPKSDAVTPVRVLPQPKKLKRKAAQDDDPFETPPSSPNVRYPAPTTRGAPPIYVEGPFRTTIKRPRTVSNDVEAWPPKRLKKDPPSQTQQLAARKPGHRRLPAQILPVASSSKVKLPETSNAAPQPPPQDVFESPRSEAKGKGRVAEKTPRRVDLRRESMHAVRRSRGGSRSSTVTADSSAVVRRTPGFSATQDTLFALFKSNLHRLGDEYGFSKGVVEQTYRGDGAAERALHEAMPHLFLRSADVEMGYGTDEEQEPEGVVPVAESKLSSAASSPRNGSRRRSGPRRSLTIKPAPPNDDDRMSDYSPPNTSRAGQYARLVRQGRKEEALARESRRVSGVFVPYTQEKPRMLHQPDLPSTNPSPTPAARQPAVEALKLPVDPPTSPQAPAPVADDDDYDDFYVTDNEQEQADDEFEPEQEQEPSSQPALQSPPRAQQIRRSPRDNDIVEEAAHFMSESPERDQRSKIEPTSDEEMFLNDDLKKLQDEHRRLSLTVNEENADVMRALEKKVDRLTVKSWSLAVLEEHVQKITMAADAEMEYEGGVAGEEGDDEMEDHQVRFIITIAFIVNLNRPLMGWIFGLGFKRQQRKGTNRVPTDRLTAYTERSGTRLLKPYPDFTEADYSQGLADDDLQDIMHIATGHSGRCCSFTVLWDDELGDARFMISIFIEHFDCLDTPNLEHLAFTSNVSPEDD</sequence>
<dbReference type="InterPro" id="IPR009057">
    <property type="entry name" value="Homeodomain-like_sf"/>
</dbReference>
<keyword evidence="2" id="KW-0472">Membrane</keyword>
<name>A0A9W8JUP5_9AGAR</name>
<feature type="region of interest" description="Disordered" evidence="1">
    <location>
        <begin position="445"/>
        <end position="636"/>
    </location>
</feature>
<dbReference type="Pfam" id="PF08914">
    <property type="entry name" value="Myb_Rap1"/>
    <property type="match status" value="1"/>
</dbReference>
<evidence type="ECO:0000313" key="5">
    <source>
        <dbReference type="Proteomes" id="UP001148786"/>
    </source>
</evidence>
<feature type="compositionally biased region" description="Basic and acidic residues" evidence="1">
    <location>
        <begin position="647"/>
        <end position="663"/>
    </location>
</feature>
<dbReference type="Gene3D" id="1.10.10.60">
    <property type="entry name" value="Homeodomain-like"/>
    <property type="match status" value="1"/>
</dbReference>
<protein>
    <recommendedName>
        <fullName evidence="3">TERF2-interacting telomeric protein 1 Myb domain-containing protein</fullName>
    </recommendedName>
</protein>
<evidence type="ECO:0000313" key="4">
    <source>
        <dbReference type="EMBL" id="KAJ3502816.1"/>
    </source>
</evidence>
<feature type="region of interest" description="Disordered" evidence="1">
    <location>
        <begin position="78"/>
        <end position="375"/>
    </location>
</feature>
<feature type="domain" description="TERF2-interacting telomeric protein 1 Myb" evidence="3">
    <location>
        <begin position="8"/>
        <end position="65"/>
    </location>
</feature>
<dbReference type="OrthoDB" id="435460at2759"/>
<feature type="compositionally biased region" description="Acidic residues" evidence="1">
    <location>
        <begin position="587"/>
        <end position="615"/>
    </location>
</feature>
<feature type="compositionally biased region" description="Basic and acidic residues" evidence="1">
    <location>
        <begin position="518"/>
        <end position="530"/>
    </location>
</feature>
<reference evidence="4" key="1">
    <citation type="submission" date="2022-07" db="EMBL/GenBank/DDBJ databases">
        <title>Genome Sequence of Agrocybe chaxingu.</title>
        <authorList>
            <person name="Buettner E."/>
        </authorList>
    </citation>
    <scope>NUCLEOTIDE SEQUENCE</scope>
    <source>
        <strain evidence="4">MP-N11</strain>
    </source>
</reference>
<dbReference type="Proteomes" id="UP001148786">
    <property type="component" value="Unassembled WGS sequence"/>
</dbReference>
<dbReference type="AlphaFoldDB" id="A0A9W8JUP5"/>
<feature type="compositionally biased region" description="Polar residues" evidence="1">
    <location>
        <begin position="303"/>
        <end position="317"/>
    </location>
</feature>